<evidence type="ECO:0000259" key="2">
    <source>
        <dbReference type="SMART" id="SM00645"/>
    </source>
</evidence>
<sequence>MTKSSITPSTDYARREVGASDEIRSALAALRGEAATKQWSFEVGYTAAMDFAIGQITGMKPPTDWLEKAQQQNTLARALEQPGQTALGNCVATAARFSWADQGKVTPVKDQGGCGSCWAFGTHGAFEGSYAILNNALINSSEQDTLDCSGAGSCAGGWWAYDYLVKTGSAEESNYPYGAVKKACDTGATRPYKAAVWAYVNSGVQIPSVAELKRALCNYGPLGVAVAVTPAFQAYKSGVFNESSSADINHAITLVGWDDSKQAWRIKNSWGTGWGESGYMWIAYGCNKVGYGATWVQAKAAQPPVCKDGPSLMTYDEFYWGNTSKQFSANANVASVTFTLTREMHVSVVADSSAFVAKGAAPQSFTTGLYSAEGAGVMFTASLRKGTFLAANQNVPVHSTYAAKLPAGTYTFYWKIWLSGYTIGFDSGTLTVTAVPCSMGGKLQSAAGGLVGMMAEGETAMMAVAGGTPDQHITIARSSGSD</sequence>
<dbReference type="InterPro" id="IPR013128">
    <property type="entry name" value="Peptidase_C1A"/>
</dbReference>
<dbReference type="PROSITE" id="PS00139">
    <property type="entry name" value="THIOL_PROTEASE_CYS"/>
    <property type="match status" value="1"/>
</dbReference>
<dbReference type="EMBL" id="JACCFH010000001">
    <property type="protein sequence ID" value="NYG34582.1"/>
    <property type="molecule type" value="Genomic_DNA"/>
</dbReference>
<gene>
    <name evidence="3" type="ORF">BDD16_003568</name>
</gene>
<protein>
    <submittedName>
        <fullName evidence="3">C1A family cysteine protease</fullName>
    </submittedName>
</protein>
<accession>A0A7Y9QZV6</accession>
<dbReference type="CDD" id="cd02248">
    <property type="entry name" value="Peptidase_C1A"/>
    <property type="match status" value="1"/>
</dbReference>
<dbReference type="Pfam" id="PF00112">
    <property type="entry name" value="Peptidase_C1"/>
    <property type="match status" value="1"/>
</dbReference>
<proteinExistence type="inferred from homology"/>
<dbReference type="InterPro" id="IPR025660">
    <property type="entry name" value="Pept_his_AS"/>
</dbReference>
<dbReference type="PRINTS" id="PR00705">
    <property type="entry name" value="PAPAIN"/>
</dbReference>
<dbReference type="SMR" id="A0A7Y9QZV6"/>
<dbReference type="GO" id="GO:0006508">
    <property type="term" value="P:proteolysis"/>
    <property type="evidence" value="ECO:0007669"/>
    <property type="project" value="UniProtKB-KW"/>
</dbReference>
<dbReference type="Gene3D" id="3.90.70.10">
    <property type="entry name" value="Cysteine proteinases"/>
    <property type="match status" value="1"/>
</dbReference>
<evidence type="ECO:0000313" key="4">
    <source>
        <dbReference type="Proteomes" id="UP000518288"/>
    </source>
</evidence>
<dbReference type="InterPro" id="IPR038765">
    <property type="entry name" value="Papain-like_cys_pep_sf"/>
</dbReference>
<dbReference type="InterPro" id="IPR039417">
    <property type="entry name" value="Peptidase_C1A_papain-like"/>
</dbReference>
<organism evidence="3 4">
    <name type="scientific">Sphaerotilus montanus</name>
    <dbReference type="NCBI Taxonomy" id="522889"/>
    <lineage>
        <taxon>Bacteria</taxon>
        <taxon>Pseudomonadati</taxon>
        <taxon>Pseudomonadota</taxon>
        <taxon>Betaproteobacteria</taxon>
        <taxon>Burkholderiales</taxon>
        <taxon>Sphaerotilaceae</taxon>
        <taxon>Sphaerotilus</taxon>
    </lineage>
</organism>
<name>A0A7Y9QZV6_9BURK</name>
<keyword evidence="3" id="KW-0378">Hydrolase</keyword>
<feature type="domain" description="Peptidase C1A papain C-terminal" evidence="2">
    <location>
        <begin position="93"/>
        <end position="293"/>
    </location>
</feature>
<dbReference type="Proteomes" id="UP000518288">
    <property type="component" value="Unassembled WGS sequence"/>
</dbReference>
<evidence type="ECO:0000256" key="1">
    <source>
        <dbReference type="ARBA" id="ARBA00008455"/>
    </source>
</evidence>
<dbReference type="PANTHER" id="PTHR12411">
    <property type="entry name" value="CYSTEINE PROTEASE FAMILY C1-RELATED"/>
    <property type="match status" value="1"/>
</dbReference>
<dbReference type="RefSeq" id="WP_179635201.1">
    <property type="nucleotide sequence ID" value="NZ_JACCPZ010000015.1"/>
</dbReference>
<comment type="caution">
    <text evidence="3">The sequence shown here is derived from an EMBL/GenBank/DDBJ whole genome shotgun (WGS) entry which is preliminary data.</text>
</comment>
<dbReference type="AlphaFoldDB" id="A0A7Y9QZV6"/>
<keyword evidence="3" id="KW-0645">Protease</keyword>
<keyword evidence="4" id="KW-1185">Reference proteome</keyword>
<dbReference type="InterPro" id="IPR000668">
    <property type="entry name" value="Peptidase_C1A_C"/>
</dbReference>
<reference evidence="3 4" key="1">
    <citation type="submission" date="2020-07" db="EMBL/GenBank/DDBJ databases">
        <title>Genomic Encyclopedia of Archaeal and Bacterial Type Strains, Phase II (KMG-II): from individual species to whole genera.</title>
        <authorList>
            <person name="Goeker M."/>
        </authorList>
    </citation>
    <scope>NUCLEOTIDE SEQUENCE [LARGE SCALE GENOMIC DNA]</scope>
    <source>
        <strain evidence="3 4">DSM 21226</strain>
    </source>
</reference>
<dbReference type="InterPro" id="IPR000169">
    <property type="entry name" value="Pept_cys_AS"/>
</dbReference>
<dbReference type="SUPFAM" id="SSF54001">
    <property type="entry name" value="Cysteine proteinases"/>
    <property type="match status" value="1"/>
</dbReference>
<comment type="similarity">
    <text evidence="1">Belongs to the peptidase C1 family.</text>
</comment>
<dbReference type="GO" id="GO:0008234">
    <property type="term" value="F:cysteine-type peptidase activity"/>
    <property type="evidence" value="ECO:0007669"/>
    <property type="project" value="InterPro"/>
</dbReference>
<evidence type="ECO:0000313" key="3">
    <source>
        <dbReference type="EMBL" id="NYG34582.1"/>
    </source>
</evidence>
<dbReference type="SMART" id="SM00645">
    <property type="entry name" value="Pept_C1"/>
    <property type="match status" value="1"/>
</dbReference>
<dbReference type="PROSITE" id="PS00639">
    <property type="entry name" value="THIOL_PROTEASE_HIS"/>
    <property type="match status" value="1"/>
</dbReference>